<dbReference type="SUPFAM" id="SSF52266">
    <property type="entry name" value="SGNH hydrolase"/>
    <property type="match status" value="1"/>
</dbReference>
<dbReference type="InterPro" id="IPR053140">
    <property type="entry name" value="GDSL_Rv0518-like"/>
</dbReference>
<accession>A0A424W5Q6</accession>
<comment type="caution">
    <text evidence="2">The sequence shown here is derived from an EMBL/GenBank/DDBJ whole genome shotgun (WGS) entry which is preliminary data.</text>
</comment>
<dbReference type="EMBL" id="QVXO01000061">
    <property type="protein sequence ID" value="RPJ88570.1"/>
    <property type="molecule type" value="Genomic_DNA"/>
</dbReference>
<dbReference type="CDD" id="cd01830">
    <property type="entry name" value="XynE_like"/>
    <property type="match status" value="1"/>
</dbReference>
<protein>
    <submittedName>
        <fullName evidence="2">SGNH/GDSL hydrolase family protein</fullName>
    </submittedName>
</protein>
<organism evidence="2 3">
    <name type="scientific">Alcaligenes xylosoxydans xylosoxydans</name>
    <name type="common">Achromobacter xylosoxidans</name>
    <dbReference type="NCBI Taxonomy" id="85698"/>
    <lineage>
        <taxon>Bacteria</taxon>
        <taxon>Pseudomonadati</taxon>
        <taxon>Pseudomonadota</taxon>
        <taxon>Betaproteobacteria</taxon>
        <taxon>Burkholderiales</taxon>
        <taxon>Alcaligenaceae</taxon>
        <taxon>Achromobacter</taxon>
    </lineage>
</organism>
<dbReference type="Gene3D" id="3.40.50.1110">
    <property type="entry name" value="SGNH hydrolase"/>
    <property type="match status" value="1"/>
</dbReference>
<feature type="chain" id="PRO_5019169980" evidence="1">
    <location>
        <begin position="30"/>
        <end position="428"/>
    </location>
</feature>
<dbReference type="PANTHER" id="PTHR43784">
    <property type="entry name" value="GDSL-LIKE LIPASE/ACYLHYDROLASE, PUTATIVE (AFU_ORTHOLOGUE AFUA_2G00820)-RELATED"/>
    <property type="match status" value="1"/>
</dbReference>
<dbReference type="AlphaFoldDB" id="A0A424W5Q6"/>
<evidence type="ECO:0000313" key="3">
    <source>
        <dbReference type="Proteomes" id="UP000285324"/>
    </source>
</evidence>
<gene>
    <name evidence="2" type="ORF">DY367_27310</name>
</gene>
<dbReference type="GO" id="GO:0016788">
    <property type="term" value="F:hydrolase activity, acting on ester bonds"/>
    <property type="evidence" value="ECO:0007669"/>
    <property type="project" value="InterPro"/>
</dbReference>
<dbReference type="OrthoDB" id="1828825at2"/>
<evidence type="ECO:0000256" key="1">
    <source>
        <dbReference type="SAM" id="SignalP"/>
    </source>
</evidence>
<evidence type="ECO:0000313" key="2">
    <source>
        <dbReference type="EMBL" id="RPJ88570.1"/>
    </source>
</evidence>
<dbReference type="InterPro" id="IPR001087">
    <property type="entry name" value="GDSL"/>
</dbReference>
<keyword evidence="2" id="KW-0378">Hydrolase</keyword>
<name>A0A424W5Q6_ALCXX</name>
<dbReference type="RefSeq" id="WP_118934285.1">
    <property type="nucleotide sequence ID" value="NZ_CP061008.1"/>
</dbReference>
<dbReference type="Pfam" id="PF00657">
    <property type="entry name" value="Lipase_GDSL"/>
    <property type="match status" value="1"/>
</dbReference>
<keyword evidence="1" id="KW-0732">Signal</keyword>
<feature type="signal peptide" evidence="1">
    <location>
        <begin position="1"/>
        <end position="29"/>
    </location>
</feature>
<dbReference type="Proteomes" id="UP000285324">
    <property type="component" value="Unassembled WGS sequence"/>
</dbReference>
<sequence length="428" mass="44933">MNRFNLHSLVSAVALAGGLAVLAPSAAIAARPSVQADAARSNWVSSWFASPQPLWEDSFVLPTEMPAELRGQTLRQTLMLSVGGPRLRVVLSNRYGTQPLEIGAASVALASGQSKIRPASSRGLAFGGRPSVTVAPGAQVVSDPVDLPVSALAELAVSLYFPQATPVTTFHWGAQQTGALVRGDATAAAELPDAQALQGRAFLAGIWVESPSRAPVVVAFGDSLTDGNGSTPGANRRWPDFLARRLAPQGMGVANAGISGARVWGDKMGVNAMARFDADVLSQPGVRTVVMMMGINDIGWPDSGFAPADAPMTAARLTEGYRQLAEAARLRGVRIVGGTIAPYEGSLHGTPLSGHYNPAKDAVRREVNRWIRESGVFDAVVDFDAVLRDPAHPARLLPAYDSGDNLHPNDAGYQAMAQALDMATLFGD</sequence>
<dbReference type="InterPro" id="IPR036514">
    <property type="entry name" value="SGNH_hydro_sf"/>
</dbReference>
<proteinExistence type="predicted"/>
<reference evidence="2 3" key="1">
    <citation type="submission" date="2018-08" db="EMBL/GenBank/DDBJ databases">
        <title>Achromobacter xylosoxidans Genome sequencing and assembly.</title>
        <authorList>
            <person name="Wang R."/>
            <person name="Rensing C."/>
            <person name="Li Y."/>
        </authorList>
    </citation>
    <scope>NUCLEOTIDE SEQUENCE [LARGE SCALE GENOMIC DNA]</scope>
    <source>
        <strain evidence="2 3">GD003A</strain>
    </source>
</reference>
<dbReference type="PANTHER" id="PTHR43784:SF2">
    <property type="entry name" value="GDSL-LIKE LIPASE_ACYLHYDROLASE, PUTATIVE (AFU_ORTHOLOGUE AFUA_2G00820)-RELATED"/>
    <property type="match status" value="1"/>
</dbReference>